<dbReference type="OrthoDB" id="9803461at2"/>
<keyword evidence="8 10" id="KW-0624">Polysaccharide degradation</keyword>
<dbReference type="AlphaFoldDB" id="F1TIA5"/>
<dbReference type="Proteomes" id="UP000003860">
    <property type="component" value="Unassembled WGS sequence"/>
</dbReference>
<evidence type="ECO:0000256" key="8">
    <source>
        <dbReference type="ARBA" id="ARBA00023326"/>
    </source>
</evidence>
<evidence type="ECO:0000256" key="10">
    <source>
        <dbReference type="RuleBase" id="RU361167"/>
    </source>
</evidence>
<keyword evidence="7 10" id="KW-0326">Glycosidase</keyword>
<comment type="similarity">
    <text evidence="2 10">Belongs to the glycosyl hydrolase 8 (cellulase D) family.</text>
</comment>
<evidence type="ECO:0000256" key="6">
    <source>
        <dbReference type="ARBA" id="ARBA00023277"/>
    </source>
</evidence>
<dbReference type="eggNOG" id="COG3405">
    <property type="taxonomic scope" value="Bacteria"/>
</dbReference>
<evidence type="ECO:0000256" key="11">
    <source>
        <dbReference type="SAM" id="SignalP"/>
    </source>
</evidence>
<feature type="domain" description="Dockerin" evidence="12">
    <location>
        <begin position="400"/>
        <end position="460"/>
    </location>
</feature>
<sequence>MIKSTSLKRIKSLLMAAIFSISIISAAIVSSAADQIPFPYDAKYPYGAYSSLADSQSNADNLLRSEWEQWKSAHITSNGAKGYRRVQRDASTNYDTVSESLGYGMLLAVYFGEQQLFDDLYHYVKLFLNTNGLMSWRIDSNGNIMGKDGVGAATDADEDIAVSLVFAYKKWGTSGGFNYQSEARTYVSNIYNKMVEPGTYVIKSGDLWGGSDVTNPSYFAPAWYRIFADFTGNSGWINVANKCYEVADKARNNNTGLVPDWCTANGTPVSGQGFDFYYDAIRYQWRTAIDYSWYGTAKAKTNCDAISNFFKNIGYANIKDGYTISGSQISSNHTATFVSCGAAAAMTGTDTTYAKNIYNECVKVKDSGNYIYFGNTLRMLNLLYTTGNFPNLYNYNSQPQQGLKGDVNNDGVIDSLDIAALKKAILTQTNSNINLTNADMNSDGNIDSIDLAQLKVKLLK</sequence>
<dbReference type="SUPFAM" id="SSF48208">
    <property type="entry name" value="Six-hairpin glycosidases"/>
    <property type="match status" value="1"/>
</dbReference>
<keyword evidence="3 11" id="KW-0732">Signal</keyword>
<evidence type="ECO:0000259" key="12">
    <source>
        <dbReference type="PROSITE" id="PS51766"/>
    </source>
</evidence>
<dbReference type="InterPro" id="IPR002105">
    <property type="entry name" value="Dockerin_1_rpt"/>
</dbReference>
<proteinExistence type="inferred from homology"/>
<dbReference type="EC" id="3.2.1.-" evidence="10"/>
<dbReference type="GO" id="GO:0030245">
    <property type="term" value="P:cellulose catabolic process"/>
    <property type="evidence" value="ECO:0007669"/>
    <property type="project" value="UniProtKB-KW"/>
</dbReference>
<dbReference type="PROSITE" id="PS00018">
    <property type="entry name" value="EF_HAND_1"/>
    <property type="match status" value="1"/>
</dbReference>
<comment type="catalytic activity">
    <reaction evidence="1">
        <text>Endohydrolysis of (1-&gt;4)-beta-D-glucosidic linkages in cellulose, lichenin and cereal beta-D-glucans.</text>
        <dbReference type="EC" id="3.2.1.4"/>
    </reaction>
</comment>
<dbReference type="InterPro" id="IPR018247">
    <property type="entry name" value="EF_Hand_1_Ca_BS"/>
</dbReference>
<gene>
    <name evidence="13" type="ORF">Cpap_0252</name>
</gene>
<evidence type="ECO:0000256" key="4">
    <source>
        <dbReference type="ARBA" id="ARBA00022801"/>
    </source>
</evidence>
<evidence type="ECO:0000256" key="2">
    <source>
        <dbReference type="ARBA" id="ARBA00009209"/>
    </source>
</evidence>
<dbReference type="Gene3D" id="1.10.1330.10">
    <property type="entry name" value="Dockerin domain"/>
    <property type="match status" value="1"/>
</dbReference>
<evidence type="ECO:0000313" key="13">
    <source>
        <dbReference type="EMBL" id="EGD45883.1"/>
    </source>
</evidence>
<name>F1TIA5_9FIRM</name>
<dbReference type="PROSITE" id="PS51766">
    <property type="entry name" value="DOCKERIN"/>
    <property type="match status" value="1"/>
</dbReference>
<keyword evidence="6" id="KW-0119">Carbohydrate metabolism</keyword>
<dbReference type="InterPro" id="IPR019834">
    <property type="entry name" value="Glyco_hydro_8_CS"/>
</dbReference>
<dbReference type="CDD" id="cd14256">
    <property type="entry name" value="Dockerin_I"/>
    <property type="match status" value="1"/>
</dbReference>
<dbReference type="SUPFAM" id="SSF63446">
    <property type="entry name" value="Type I dockerin domain"/>
    <property type="match status" value="1"/>
</dbReference>
<dbReference type="PRINTS" id="PR00735">
    <property type="entry name" value="GLHYDRLASE8"/>
</dbReference>
<feature type="signal peptide" evidence="11">
    <location>
        <begin position="1"/>
        <end position="26"/>
    </location>
</feature>
<reference evidence="13" key="2">
    <citation type="submission" date="2011-01" db="EMBL/GenBank/DDBJ databases">
        <title>The Non-contiguous Finished genome of Clostridium papyrosolvens.</title>
        <authorList>
            <person name="Lucas S."/>
            <person name="Copeland A."/>
            <person name="Lapidus A."/>
            <person name="Cheng J.-F."/>
            <person name="Goodwin L."/>
            <person name="Pitluck S."/>
            <person name="Misra M."/>
            <person name="Chertkov O."/>
            <person name="Detter J.C."/>
            <person name="Han C."/>
            <person name="Tapia R."/>
            <person name="Land M."/>
            <person name="Hauser L."/>
            <person name="Kyrpides N."/>
            <person name="Ivanova N."/>
            <person name="Pagani I."/>
            <person name="Mouttaki H."/>
            <person name="He Z."/>
            <person name="Zhou J."/>
            <person name="Hemme C.L."/>
            <person name="Woyke T."/>
        </authorList>
    </citation>
    <scope>NUCLEOTIDE SEQUENCE [LARGE SCALE GENOMIC DNA]</scope>
    <source>
        <strain evidence="13">DSM 2782</strain>
    </source>
</reference>
<evidence type="ECO:0000256" key="5">
    <source>
        <dbReference type="ARBA" id="ARBA00023001"/>
    </source>
</evidence>
<evidence type="ECO:0000256" key="1">
    <source>
        <dbReference type="ARBA" id="ARBA00000966"/>
    </source>
</evidence>
<feature type="active site" description="Nucleophile" evidence="9">
    <location>
        <position position="155"/>
    </location>
</feature>
<keyword evidence="14" id="KW-1185">Reference proteome</keyword>
<protein>
    <recommendedName>
        <fullName evidence="10">Glucanase</fullName>
        <ecNumber evidence="10">3.2.1.-</ecNumber>
    </recommendedName>
</protein>
<dbReference type="PROSITE" id="PS00448">
    <property type="entry name" value="CLOS_CELLULOSOME_RPT"/>
    <property type="match status" value="1"/>
</dbReference>
<evidence type="ECO:0000256" key="3">
    <source>
        <dbReference type="ARBA" id="ARBA00022729"/>
    </source>
</evidence>
<evidence type="ECO:0000256" key="7">
    <source>
        <dbReference type="ARBA" id="ARBA00023295"/>
    </source>
</evidence>
<dbReference type="GO" id="GO:0008810">
    <property type="term" value="F:cellulase activity"/>
    <property type="evidence" value="ECO:0007669"/>
    <property type="project" value="UniProtKB-EC"/>
</dbReference>
<evidence type="ECO:0000256" key="9">
    <source>
        <dbReference type="PROSITE-ProRule" id="PRU10058"/>
    </source>
</evidence>
<organism evidence="13 14">
    <name type="scientific">Ruminiclostridium papyrosolvens DSM 2782</name>
    <dbReference type="NCBI Taxonomy" id="588581"/>
    <lineage>
        <taxon>Bacteria</taxon>
        <taxon>Bacillati</taxon>
        <taxon>Bacillota</taxon>
        <taxon>Clostridia</taxon>
        <taxon>Eubacteriales</taxon>
        <taxon>Oscillospiraceae</taxon>
        <taxon>Ruminiclostridium</taxon>
    </lineage>
</organism>
<dbReference type="InterPro" id="IPR016134">
    <property type="entry name" value="Dockerin_dom"/>
</dbReference>
<dbReference type="InterPro" id="IPR008928">
    <property type="entry name" value="6-hairpin_glycosidase_sf"/>
</dbReference>
<accession>F1TIA5</accession>
<dbReference type="PROSITE" id="PS00812">
    <property type="entry name" value="GLYCOSYL_HYDROL_F8"/>
    <property type="match status" value="1"/>
</dbReference>
<dbReference type="EMBL" id="ACXX02000019">
    <property type="protein sequence ID" value="EGD45883.1"/>
    <property type="molecule type" value="Genomic_DNA"/>
</dbReference>
<feature type="chain" id="PRO_5039705439" description="Glucanase" evidence="11">
    <location>
        <begin position="27"/>
        <end position="460"/>
    </location>
</feature>
<dbReference type="Pfam" id="PF00404">
    <property type="entry name" value="Dockerin_1"/>
    <property type="match status" value="1"/>
</dbReference>
<keyword evidence="5" id="KW-0136">Cellulose degradation</keyword>
<keyword evidence="4 10" id="KW-0378">Hydrolase</keyword>
<comment type="caution">
    <text evidence="13">The sequence shown here is derived from an EMBL/GenBank/DDBJ whole genome shotgun (WGS) entry which is preliminary data.</text>
</comment>
<dbReference type="InterPro" id="IPR002037">
    <property type="entry name" value="Glyco_hydro_8"/>
</dbReference>
<evidence type="ECO:0000313" key="14">
    <source>
        <dbReference type="Proteomes" id="UP000003860"/>
    </source>
</evidence>
<dbReference type="RefSeq" id="WP_004622336.1">
    <property type="nucleotide sequence ID" value="NZ_ACXX02000019.1"/>
</dbReference>
<dbReference type="Gene3D" id="1.50.10.10">
    <property type="match status" value="1"/>
</dbReference>
<dbReference type="STRING" id="588581.Cpap_0252"/>
<reference evidence="13" key="1">
    <citation type="submission" date="2009-07" db="EMBL/GenBank/DDBJ databases">
        <authorList>
            <consortium name="US DOE Joint Genome Institute (JGI-PGF)"/>
            <person name="Lucas S."/>
            <person name="Copeland A."/>
            <person name="Lapidus A."/>
            <person name="Glavina del Rio T."/>
            <person name="Tice H."/>
            <person name="Bruce D."/>
            <person name="Goodwin L."/>
            <person name="Pitluck S."/>
            <person name="Larimer F."/>
            <person name="Land M.L."/>
            <person name="Mouttaki H."/>
            <person name="He Z."/>
            <person name="Zhou J."/>
            <person name="Hemme C.L."/>
        </authorList>
    </citation>
    <scope>NUCLEOTIDE SEQUENCE</scope>
    <source>
        <strain evidence="13">DSM 2782</strain>
    </source>
</reference>
<dbReference type="InterPro" id="IPR012341">
    <property type="entry name" value="6hp_glycosidase-like_sf"/>
</dbReference>
<dbReference type="InterPro" id="IPR036439">
    <property type="entry name" value="Dockerin_dom_sf"/>
</dbReference>
<dbReference type="Pfam" id="PF01270">
    <property type="entry name" value="Glyco_hydro_8"/>
    <property type="match status" value="1"/>
</dbReference>